<gene>
    <name evidence="2" type="ORF">R54839_PPFHFPJH_01377</name>
</gene>
<evidence type="ECO:0000313" key="2">
    <source>
        <dbReference type="EMBL" id="CAK1251245.1"/>
    </source>
</evidence>
<keyword evidence="1" id="KW-0472">Membrane</keyword>
<organism evidence="2 3">
    <name type="scientific">Fructobacillus fructosus</name>
    <dbReference type="NCBI Taxonomy" id="1631"/>
    <lineage>
        <taxon>Bacteria</taxon>
        <taxon>Bacillati</taxon>
        <taxon>Bacillota</taxon>
        <taxon>Bacilli</taxon>
        <taxon>Lactobacillales</taxon>
        <taxon>Lactobacillaceae</taxon>
        <taxon>Fructobacillus</taxon>
    </lineage>
</organism>
<accession>A0ABM9MZK5</accession>
<name>A0ABM9MZK5_9LACO</name>
<dbReference type="RefSeq" id="WP_338346362.1">
    <property type="nucleotide sequence ID" value="NZ_CAUZLR010000009.1"/>
</dbReference>
<evidence type="ECO:0000313" key="3">
    <source>
        <dbReference type="Proteomes" id="UP001314261"/>
    </source>
</evidence>
<proteinExistence type="predicted"/>
<protein>
    <submittedName>
        <fullName evidence="2">Uncharacterized protein</fullName>
    </submittedName>
</protein>
<dbReference type="Proteomes" id="UP001314261">
    <property type="component" value="Unassembled WGS sequence"/>
</dbReference>
<feature type="transmembrane region" description="Helical" evidence="1">
    <location>
        <begin position="7"/>
        <end position="30"/>
    </location>
</feature>
<sequence length="84" mass="9035">MKICDLLVIAGGVVAVIALLVLLISMILDYFSNSVICDFEPIAYISLAFCLVGIVLVLIGCAINPNNSKDSNDYPVFVPIFIGR</sequence>
<feature type="transmembrane region" description="Helical" evidence="1">
    <location>
        <begin position="42"/>
        <end position="63"/>
    </location>
</feature>
<keyword evidence="1" id="KW-1133">Transmembrane helix</keyword>
<keyword evidence="3" id="KW-1185">Reference proteome</keyword>
<comment type="caution">
    <text evidence="2">The sequence shown here is derived from an EMBL/GenBank/DDBJ whole genome shotgun (WGS) entry which is preliminary data.</text>
</comment>
<keyword evidence="1" id="KW-0812">Transmembrane</keyword>
<reference evidence="2 3" key="1">
    <citation type="submission" date="2023-10" db="EMBL/GenBank/DDBJ databases">
        <authorList>
            <person name="Botero Cardona J."/>
        </authorList>
    </citation>
    <scope>NUCLEOTIDE SEQUENCE [LARGE SCALE GENOMIC DNA]</scope>
    <source>
        <strain evidence="2 3">R-54839</strain>
    </source>
</reference>
<evidence type="ECO:0000256" key="1">
    <source>
        <dbReference type="SAM" id="Phobius"/>
    </source>
</evidence>
<dbReference type="EMBL" id="CAUZLR010000009">
    <property type="protein sequence ID" value="CAK1251245.1"/>
    <property type="molecule type" value="Genomic_DNA"/>
</dbReference>